<dbReference type="Proteomes" id="UP000183255">
    <property type="component" value="Unassembled WGS sequence"/>
</dbReference>
<feature type="binding site" evidence="6">
    <location>
        <position position="227"/>
    </location>
    <ligand>
        <name>substrate</name>
    </ligand>
</feature>
<evidence type="ECO:0000256" key="3">
    <source>
        <dbReference type="ARBA" id="ARBA00022857"/>
    </source>
</evidence>
<feature type="active site" description="Proton acceptor" evidence="6">
    <location>
        <position position="251"/>
    </location>
</feature>
<keyword evidence="4 6" id="KW-0560">Oxidoreductase</keyword>
<dbReference type="EC" id="1.1.1.49" evidence="6"/>
<dbReference type="PIRSF" id="PIRSF000110">
    <property type="entry name" value="G6PD"/>
    <property type="match status" value="1"/>
</dbReference>
<dbReference type="InterPro" id="IPR036291">
    <property type="entry name" value="NAD(P)-bd_dom_sf"/>
</dbReference>
<dbReference type="InterPro" id="IPR022675">
    <property type="entry name" value="G6P_DH_C"/>
</dbReference>
<dbReference type="GO" id="GO:0009051">
    <property type="term" value="P:pentose-phosphate shunt, oxidative branch"/>
    <property type="evidence" value="ECO:0007669"/>
    <property type="project" value="TreeGrafter"/>
</dbReference>
<dbReference type="PRINTS" id="PR00079">
    <property type="entry name" value="G6PDHDRGNASE"/>
</dbReference>
<dbReference type="InterPro" id="IPR001282">
    <property type="entry name" value="G6P_DH"/>
</dbReference>
<dbReference type="NCBIfam" id="TIGR00871">
    <property type="entry name" value="zwf"/>
    <property type="match status" value="1"/>
</dbReference>
<dbReference type="RefSeq" id="WP_051651441.1">
    <property type="nucleotide sequence ID" value="NZ_FNDZ01000001.1"/>
</dbReference>
<sequence length="491" mass="57089">MMNHENNTEHTKTTMLIFGGTGDLTHRKLIPALYQLEINGFLPEDFKVISIGRRDKSSVEYRSEILESTRKFSSRNFEEESYEEFSKKVSYFKLKFEDAEDYKELKSLLEQSNKGENKENSYLFYLAVSPDYFSEIVHQLENSGIREMDSAWQRLVIEKPFGQDLSSAEKLNASISEVFEEKDIYRIDHYVAKEMIQNTHMLRFQNAIFESIWNRHHINNVQITVLEKEGVGTRGGYYDHTGALRDMVQNHLLQLLAVTAMEPPKSLDADDVRNEKVKVFEKLVPFQPDTLNEQLILGQYSGYKKEDKVSASSQTETLVATKVYIDNERWKGVPFYLLTGKALKNKTAQITIEFKKSSLYGEEKDSEPNILEIKIQPDEGITLHLNVKKPGVVDQMAMVEMDYCQSCLYLFNSPDSYEKLILDALHGDSTLFTRWDELQLTWKYVDAIFSTLGEDRTSYLESYEMESNGPESLDTFIHTGAKKWWYRNREY</sequence>
<dbReference type="GO" id="GO:0050661">
    <property type="term" value="F:NADP binding"/>
    <property type="evidence" value="ECO:0007669"/>
    <property type="project" value="UniProtKB-UniRule"/>
</dbReference>
<dbReference type="UniPathway" id="UPA00115">
    <property type="reaction ID" value="UER00408"/>
</dbReference>
<evidence type="ECO:0000256" key="1">
    <source>
        <dbReference type="ARBA" id="ARBA00004937"/>
    </source>
</evidence>
<comment type="catalytic activity">
    <reaction evidence="6">
        <text>D-glucose 6-phosphate + NADP(+) = 6-phospho-D-glucono-1,5-lactone + NADPH + H(+)</text>
        <dbReference type="Rhea" id="RHEA:15841"/>
        <dbReference type="ChEBI" id="CHEBI:15378"/>
        <dbReference type="ChEBI" id="CHEBI:57783"/>
        <dbReference type="ChEBI" id="CHEBI:57955"/>
        <dbReference type="ChEBI" id="CHEBI:58349"/>
        <dbReference type="ChEBI" id="CHEBI:61548"/>
        <dbReference type="EC" id="1.1.1.49"/>
    </reaction>
</comment>
<accession>A0A1G8H359</accession>
<dbReference type="InterPro" id="IPR022674">
    <property type="entry name" value="G6P_DH_NAD-bd"/>
</dbReference>
<feature type="domain" description="Glucose-6-phosphate dehydrogenase C-terminal" evidence="8">
    <location>
        <begin position="201"/>
        <end position="485"/>
    </location>
</feature>
<evidence type="ECO:0000256" key="5">
    <source>
        <dbReference type="ARBA" id="ARBA00023277"/>
    </source>
</evidence>
<comment type="caution">
    <text evidence="6">Lacks conserved residue(s) required for the propagation of feature annotation.</text>
</comment>
<keyword evidence="5 6" id="KW-0119">Carbohydrate metabolism</keyword>
<dbReference type="Gene3D" id="3.30.360.10">
    <property type="entry name" value="Dihydrodipicolinate Reductase, domain 2"/>
    <property type="match status" value="1"/>
</dbReference>
<dbReference type="EMBL" id="FNDZ01000001">
    <property type="protein sequence ID" value="SDI00999.1"/>
    <property type="molecule type" value="Genomic_DNA"/>
</dbReference>
<dbReference type="Gene3D" id="3.40.50.720">
    <property type="entry name" value="NAD(P)-binding Rossmann-like Domain"/>
    <property type="match status" value="1"/>
</dbReference>
<feature type="binding site" evidence="6">
    <location>
        <position position="193"/>
    </location>
    <ligand>
        <name>substrate</name>
    </ligand>
</feature>
<dbReference type="SUPFAM" id="SSF51735">
    <property type="entry name" value="NAD(P)-binding Rossmann-fold domains"/>
    <property type="match status" value="1"/>
</dbReference>
<comment type="function">
    <text evidence="6">Catalyzes the oxidation of glucose 6-phosphate to 6-phosphogluconolactone.</text>
</comment>
<dbReference type="AlphaFoldDB" id="A0A1G8H359"/>
<evidence type="ECO:0000259" key="7">
    <source>
        <dbReference type="Pfam" id="PF00479"/>
    </source>
</evidence>
<evidence type="ECO:0000259" key="8">
    <source>
        <dbReference type="Pfam" id="PF02781"/>
    </source>
</evidence>
<name>A0A1G8H359_9CLOT</name>
<dbReference type="PANTHER" id="PTHR23429:SF0">
    <property type="entry name" value="GLUCOSE-6-PHOSPHATE 1-DEHYDROGENASE"/>
    <property type="match status" value="1"/>
</dbReference>
<evidence type="ECO:0000313" key="10">
    <source>
        <dbReference type="Proteomes" id="UP000183255"/>
    </source>
</evidence>
<dbReference type="Pfam" id="PF00479">
    <property type="entry name" value="G6PD_N"/>
    <property type="match status" value="1"/>
</dbReference>
<feature type="binding site" evidence="6">
    <location>
        <position position="246"/>
    </location>
    <ligand>
        <name>substrate</name>
    </ligand>
</feature>
<keyword evidence="2 6" id="KW-0313">Glucose metabolism</keyword>
<keyword evidence="3 6" id="KW-0521">NADP</keyword>
<evidence type="ECO:0000256" key="2">
    <source>
        <dbReference type="ARBA" id="ARBA00022526"/>
    </source>
</evidence>
<dbReference type="Pfam" id="PF02781">
    <property type="entry name" value="G6PD_C"/>
    <property type="match status" value="1"/>
</dbReference>
<dbReference type="PANTHER" id="PTHR23429">
    <property type="entry name" value="GLUCOSE-6-PHOSPHATE 1-DEHYDROGENASE G6PD"/>
    <property type="match status" value="1"/>
</dbReference>
<dbReference type="GO" id="GO:0006006">
    <property type="term" value="P:glucose metabolic process"/>
    <property type="evidence" value="ECO:0007669"/>
    <property type="project" value="UniProtKB-KW"/>
</dbReference>
<evidence type="ECO:0000256" key="4">
    <source>
        <dbReference type="ARBA" id="ARBA00023002"/>
    </source>
</evidence>
<evidence type="ECO:0000313" key="9">
    <source>
        <dbReference type="EMBL" id="SDI00999.1"/>
    </source>
</evidence>
<protein>
    <recommendedName>
        <fullName evidence="6">Glucose-6-phosphate 1-dehydrogenase</fullName>
        <shortName evidence="6">G6PD</shortName>
        <ecNumber evidence="6">1.1.1.49</ecNumber>
    </recommendedName>
</protein>
<proteinExistence type="inferred from homology"/>
<reference evidence="9 10" key="1">
    <citation type="submission" date="2016-10" db="EMBL/GenBank/DDBJ databases">
        <authorList>
            <person name="de Groot N.N."/>
        </authorList>
    </citation>
    <scope>NUCLEOTIDE SEQUENCE [LARGE SCALE GENOMIC DNA]</scope>
    <source>
        <strain evidence="9 10">CGMCC 1.5058</strain>
    </source>
</reference>
<evidence type="ECO:0000256" key="6">
    <source>
        <dbReference type="HAMAP-Rule" id="MF_00966"/>
    </source>
</evidence>
<dbReference type="GO" id="GO:0004345">
    <property type="term" value="F:glucose-6-phosphate dehydrogenase activity"/>
    <property type="evidence" value="ECO:0007669"/>
    <property type="project" value="UniProtKB-UniRule"/>
</dbReference>
<comment type="similarity">
    <text evidence="6">Belongs to the glucose-6-phosphate dehydrogenase family.</text>
</comment>
<feature type="binding site" evidence="6">
    <location>
        <position position="53"/>
    </location>
    <ligand>
        <name>NADP(+)</name>
        <dbReference type="ChEBI" id="CHEBI:58349"/>
    </ligand>
</feature>
<feature type="binding site" evidence="6">
    <location>
        <position position="189"/>
    </location>
    <ligand>
        <name>substrate</name>
    </ligand>
</feature>
<gene>
    <name evidence="6" type="primary">zwf</name>
    <name evidence="9" type="ORF">SAMN05421804_101455</name>
</gene>
<feature type="binding site" evidence="6">
    <location>
        <position position="346"/>
    </location>
    <ligand>
        <name>substrate</name>
    </ligand>
</feature>
<dbReference type="SUPFAM" id="SSF55347">
    <property type="entry name" value="Glyceraldehyde-3-phosphate dehydrogenase-like, C-terminal domain"/>
    <property type="match status" value="1"/>
</dbReference>
<organism evidence="9 10">
    <name type="scientific">Proteiniclasticum ruminis</name>
    <dbReference type="NCBI Taxonomy" id="398199"/>
    <lineage>
        <taxon>Bacteria</taxon>
        <taxon>Bacillati</taxon>
        <taxon>Bacillota</taxon>
        <taxon>Clostridia</taxon>
        <taxon>Eubacteriales</taxon>
        <taxon>Clostridiaceae</taxon>
        <taxon>Proteiniclasticum</taxon>
    </lineage>
</organism>
<feature type="binding site" evidence="6">
    <location>
        <position position="341"/>
    </location>
    <ligand>
        <name>substrate</name>
    </ligand>
</feature>
<feature type="binding site" evidence="6">
    <location>
        <position position="159"/>
    </location>
    <ligand>
        <name>NADP(+)</name>
        <dbReference type="ChEBI" id="CHEBI:58349"/>
    </ligand>
</feature>
<dbReference type="GO" id="GO:0005829">
    <property type="term" value="C:cytosol"/>
    <property type="evidence" value="ECO:0007669"/>
    <property type="project" value="TreeGrafter"/>
</dbReference>
<feature type="domain" description="Glucose-6-phosphate dehydrogenase NAD-binding" evidence="7">
    <location>
        <begin position="17"/>
        <end position="198"/>
    </location>
</feature>
<dbReference type="HAMAP" id="MF_00966">
    <property type="entry name" value="G6PD"/>
    <property type="match status" value="1"/>
</dbReference>
<comment type="pathway">
    <text evidence="1 6">Carbohydrate degradation; pentose phosphate pathway; D-ribulose 5-phosphate from D-glucose 6-phosphate (oxidative stage): step 1/3.</text>
</comment>